<dbReference type="PANTHER" id="PTHR43667:SF2">
    <property type="entry name" value="FATTY ACID C-METHYL TRANSFERASE"/>
    <property type="match status" value="1"/>
</dbReference>
<dbReference type="Gene3D" id="3.40.50.150">
    <property type="entry name" value="Vaccinia Virus protein VP39"/>
    <property type="match status" value="1"/>
</dbReference>
<evidence type="ECO:0000313" key="7">
    <source>
        <dbReference type="EMBL" id="RLV61611.1"/>
    </source>
</evidence>
<dbReference type="CDD" id="cd02440">
    <property type="entry name" value="AdoMet_MTases"/>
    <property type="match status" value="1"/>
</dbReference>
<dbReference type="PIRSF" id="PIRSF003085">
    <property type="entry name" value="CMAS"/>
    <property type="match status" value="1"/>
</dbReference>
<dbReference type="RefSeq" id="WP_121837010.1">
    <property type="nucleotide sequence ID" value="NZ_ML014753.1"/>
</dbReference>
<feature type="active site" evidence="6">
    <location>
        <position position="390"/>
    </location>
</feature>
<dbReference type="SUPFAM" id="SSF53335">
    <property type="entry name" value="S-adenosyl-L-methionine-dependent methyltransferases"/>
    <property type="match status" value="1"/>
</dbReference>
<dbReference type="GO" id="GO:0008168">
    <property type="term" value="F:methyltransferase activity"/>
    <property type="evidence" value="ECO:0007669"/>
    <property type="project" value="UniProtKB-KW"/>
</dbReference>
<evidence type="ECO:0000256" key="6">
    <source>
        <dbReference type="PIRSR" id="PIRSR003085-1"/>
    </source>
</evidence>
<evidence type="ECO:0000256" key="5">
    <source>
        <dbReference type="ARBA" id="ARBA00023098"/>
    </source>
</evidence>
<evidence type="ECO:0000256" key="3">
    <source>
        <dbReference type="ARBA" id="ARBA00022679"/>
    </source>
</evidence>
<reference evidence="7 8" key="1">
    <citation type="submission" date="2018-09" db="EMBL/GenBank/DDBJ databases">
        <title>Phylogeny of the Shewanellaceae, and recommendation for two new genera, Pseudoshewanella and Parashewanella.</title>
        <authorList>
            <person name="Wang G."/>
        </authorList>
    </citation>
    <scope>NUCLEOTIDE SEQUENCE [LARGE SCALE GENOMIC DNA]</scope>
    <source>
        <strain evidence="7 8">C51</strain>
    </source>
</reference>
<evidence type="ECO:0000256" key="1">
    <source>
        <dbReference type="ARBA" id="ARBA00010815"/>
    </source>
</evidence>
<dbReference type="InterPro" id="IPR003333">
    <property type="entry name" value="CMAS"/>
</dbReference>
<dbReference type="PANTHER" id="PTHR43667">
    <property type="entry name" value="CYCLOPROPANE-FATTY-ACYL-PHOSPHOLIPID SYNTHASE"/>
    <property type="match status" value="1"/>
</dbReference>
<keyword evidence="4" id="KW-0949">S-adenosyl-L-methionine</keyword>
<dbReference type="AlphaFoldDB" id="A0A3L8Q1U6"/>
<proteinExistence type="inferred from homology"/>
<accession>A0A3L8Q1U6</accession>
<protein>
    <submittedName>
        <fullName evidence="7">Class I SAM-dependent methyltransferase</fullName>
    </submittedName>
</protein>
<organism evidence="7 8">
    <name type="scientific">Parashewanella curva</name>
    <dbReference type="NCBI Taxonomy" id="2338552"/>
    <lineage>
        <taxon>Bacteria</taxon>
        <taxon>Pseudomonadati</taxon>
        <taxon>Pseudomonadota</taxon>
        <taxon>Gammaproteobacteria</taxon>
        <taxon>Alteromonadales</taxon>
        <taxon>Shewanellaceae</taxon>
        <taxon>Parashewanella</taxon>
    </lineage>
</organism>
<dbReference type="InterPro" id="IPR050723">
    <property type="entry name" value="CFA/CMAS"/>
</dbReference>
<dbReference type="GO" id="GO:0032259">
    <property type="term" value="P:methylation"/>
    <property type="evidence" value="ECO:0007669"/>
    <property type="project" value="UniProtKB-KW"/>
</dbReference>
<name>A0A3L8Q1U6_9GAMM</name>
<comment type="similarity">
    <text evidence="1">Belongs to the CFA/CMAS family.</text>
</comment>
<dbReference type="Proteomes" id="UP000281474">
    <property type="component" value="Unassembled WGS sequence"/>
</dbReference>
<dbReference type="EMBL" id="QZEI01000001">
    <property type="protein sequence ID" value="RLV61611.1"/>
    <property type="molecule type" value="Genomic_DNA"/>
</dbReference>
<keyword evidence="2 7" id="KW-0489">Methyltransferase</keyword>
<sequence>MENIVTSNITKPTWLQNRCRDFIFKQLAQLLDGELSLVEPDSTKHRFGQRRTEQCLNAEIRIHDWSCYRDWVINGSIGAAEAYIENKWSTSNLTQVIRLFAKAQKITDKLESKQSWWSQISQTLSHWANKNSLAGSKKNIIAHYDLGNELYTRFLDKEMMYSSAIYPDPNATLEQAQLNKLDAICQKLDLKPSDHLLEIGTGWGGLAVYAASHFGCKVTTTTISEEQFAYAEQRINELGLQDSITLLKQDYRTLEGTFDKLVSIEMIEAVGYRYLPEFFKICNDRLKPNGKMLIQAITIADQRFEPYKNSVDFIQKYIFPGGFLPCIAEMTALTQKKTHLVVEGVEDIGLHYAKTLAHWRERFLLRWHEIKHHGYDDTFKRLWLYYFGYCEGAFLERSISTVQMVLRK</sequence>
<evidence type="ECO:0000256" key="4">
    <source>
        <dbReference type="ARBA" id="ARBA00022691"/>
    </source>
</evidence>
<dbReference type="GO" id="GO:0008610">
    <property type="term" value="P:lipid biosynthetic process"/>
    <property type="evidence" value="ECO:0007669"/>
    <property type="project" value="InterPro"/>
</dbReference>
<gene>
    <name evidence="7" type="ORF">D5018_00385</name>
</gene>
<comment type="caution">
    <text evidence="7">The sequence shown here is derived from an EMBL/GenBank/DDBJ whole genome shotgun (WGS) entry which is preliminary data.</text>
</comment>
<keyword evidence="3 7" id="KW-0808">Transferase</keyword>
<dbReference type="InterPro" id="IPR029063">
    <property type="entry name" value="SAM-dependent_MTases_sf"/>
</dbReference>
<evidence type="ECO:0000313" key="8">
    <source>
        <dbReference type="Proteomes" id="UP000281474"/>
    </source>
</evidence>
<dbReference type="Pfam" id="PF02353">
    <property type="entry name" value="CMAS"/>
    <property type="match status" value="1"/>
</dbReference>
<keyword evidence="8" id="KW-1185">Reference proteome</keyword>
<keyword evidence="5" id="KW-0443">Lipid metabolism</keyword>
<dbReference type="OrthoDB" id="9782855at2"/>
<evidence type="ECO:0000256" key="2">
    <source>
        <dbReference type="ARBA" id="ARBA00022603"/>
    </source>
</evidence>